<accession>A0A089N132</accession>
<reference evidence="2" key="1">
    <citation type="journal article" date="2014" name="Plant Dis.">
        <title>First Report of Watermelon chlorotic stunt virus Infecting Watermelon in Saudi Arabia.</title>
        <authorList>
            <person name="Al-Saleh M.A."/>
            <person name="Ahmad M.H."/>
            <person name="Al-Shahwan I.M."/>
            <person name="Brown J.K."/>
            <person name="Idris A.M."/>
        </authorList>
    </citation>
    <scope>NUCLEOTIDE SEQUENCE</scope>
    <source>
        <strain evidence="2">Leith</strain>
    </source>
</reference>
<gene>
    <name evidence="1" type="primary">AC4</name>
</gene>
<organism evidence="2">
    <name type="scientific">Watermelon chlorotic stunt virus</name>
    <dbReference type="NCBI Taxonomy" id="35341"/>
    <lineage>
        <taxon>Viruses</taxon>
        <taxon>Monodnaviria</taxon>
        <taxon>Shotokuvirae</taxon>
        <taxon>Cressdnaviricota</taxon>
        <taxon>Repensiviricetes</taxon>
        <taxon>Geplafuvirales</taxon>
        <taxon>Geminiviridae</taxon>
        <taxon>Begomovirus</taxon>
        <taxon>Begomovirus citrulli</taxon>
    </lineage>
</organism>
<dbReference type="EMBL" id="KJ958911">
    <property type="protein sequence ID" value="AIN75454.1"/>
    <property type="molecule type" value="Genomic_DNA"/>
</dbReference>
<evidence type="ECO:0000313" key="1">
    <source>
        <dbReference type="EMBL" id="AIN75454.1"/>
    </source>
</evidence>
<reference evidence="1" key="2">
    <citation type="submission" date="2014-06" db="EMBL/GenBank/DDBJ databases">
        <authorList>
            <person name="Rezk A.A."/>
            <person name="Alhudaib K.A."/>
            <person name="El-Araby W.S."/>
            <person name="Al-Maghaslah M.M."/>
        </authorList>
    </citation>
    <scope>NUCLEOTIDE SEQUENCE</scope>
    <source>
        <strain evidence="1">Jizan101-SA</strain>
    </source>
</reference>
<sequence>MGNLISMCSCSSPERSQSQTIASSIMYTQAVAPVSTPTYKALSPVQT</sequence>
<evidence type="ECO:0000313" key="2">
    <source>
        <dbReference type="EMBL" id="AIQ77751.1"/>
    </source>
</evidence>
<dbReference type="EMBL" id="KM066100">
    <property type="protein sequence ID" value="AIQ77751.1"/>
    <property type="molecule type" value="Genomic_DNA"/>
</dbReference>
<protein>
    <submittedName>
        <fullName evidence="2">AC4</fullName>
    </submittedName>
    <submittedName>
        <fullName evidence="1">C4 protein</fullName>
    </submittedName>
</protein>
<proteinExistence type="predicted"/>
<name>A0A089N132_9GEMI</name>